<dbReference type="PANTHER" id="PTHR10465">
    <property type="entry name" value="TRANSMEMBRANE GTPASE FZO1"/>
    <property type="match status" value="1"/>
</dbReference>
<keyword evidence="3" id="KW-0547">Nucleotide-binding</keyword>
<gene>
    <name evidence="14" type="ORF">BDV25DRAFT_146742</name>
</gene>
<dbReference type="PANTHER" id="PTHR10465:SF0">
    <property type="entry name" value="SARCALUMENIN"/>
    <property type="match status" value="1"/>
</dbReference>
<accession>A0A5N6U8L8</accession>
<evidence type="ECO:0000256" key="5">
    <source>
        <dbReference type="ARBA" id="ARBA00022801"/>
    </source>
</evidence>
<organism evidence="14 15">
    <name type="scientific">Aspergillus avenaceus</name>
    <dbReference type="NCBI Taxonomy" id="36643"/>
    <lineage>
        <taxon>Eukaryota</taxon>
        <taxon>Fungi</taxon>
        <taxon>Dikarya</taxon>
        <taxon>Ascomycota</taxon>
        <taxon>Pezizomycotina</taxon>
        <taxon>Eurotiomycetes</taxon>
        <taxon>Eurotiomycetidae</taxon>
        <taxon>Eurotiales</taxon>
        <taxon>Aspergillaceae</taxon>
        <taxon>Aspergillus</taxon>
        <taxon>Aspergillus subgen. Circumdati</taxon>
    </lineage>
</organism>
<keyword evidence="8" id="KW-0496">Mitochondrion</keyword>
<dbReference type="Pfam" id="PF00350">
    <property type="entry name" value="Dynamin_N"/>
    <property type="match status" value="1"/>
</dbReference>
<keyword evidence="15" id="KW-1185">Reference proteome</keyword>
<keyword evidence="7" id="KW-0175">Coiled coil</keyword>
<dbReference type="GO" id="GO:0008053">
    <property type="term" value="P:mitochondrial fusion"/>
    <property type="evidence" value="ECO:0007669"/>
    <property type="project" value="TreeGrafter"/>
</dbReference>
<evidence type="ECO:0000259" key="13">
    <source>
        <dbReference type="PROSITE" id="PS51718"/>
    </source>
</evidence>
<keyword evidence="10" id="KW-0472">Membrane</keyword>
<reference evidence="14 15" key="1">
    <citation type="submission" date="2019-04" db="EMBL/GenBank/DDBJ databases">
        <title>Friends and foes A comparative genomics study of 23 Aspergillus species from section Flavi.</title>
        <authorList>
            <consortium name="DOE Joint Genome Institute"/>
            <person name="Kjaerbolling I."/>
            <person name="Vesth T."/>
            <person name="Frisvad J.C."/>
            <person name="Nybo J.L."/>
            <person name="Theobald S."/>
            <person name="Kildgaard S."/>
            <person name="Isbrandt T."/>
            <person name="Kuo A."/>
            <person name="Sato A."/>
            <person name="Lyhne E.K."/>
            <person name="Kogle M.E."/>
            <person name="Wiebenga A."/>
            <person name="Kun R.S."/>
            <person name="Lubbers R.J."/>
            <person name="Makela M.R."/>
            <person name="Barry K."/>
            <person name="Chovatia M."/>
            <person name="Clum A."/>
            <person name="Daum C."/>
            <person name="Haridas S."/>
            <person name="He G."/>
            <person name="LaButti K."/>
            <person name="Lipzen A."/>
            <person name="Mondo S."/>
            <person name="Riley R."/>
            <person name="Salamov A."/>
            <person name="Simmons B.A."/>
            <person name="Magnuson J.K."/>
            <person name="Henrissat B."/>
            <person name="Mortensen U.H."/>
            <person name="Larsen T.O."/>
            <person name="Devries R.P."/>
            <person name="Grigoriev I.V."/>
            <person name="Machida M."/>
            <person name="Baker S.E."/>
            <person name="Andersen M.R."/>
        </authorList>
    </citation>
    <scope>NUCLEOTIDE SEQUENCE [LARGE SCALE GENOMIC DNA]</scope>
    <source>
        <strain evidence="14 15">IBT 18842</strain>
    </source>
</reference>
<feature type="region of interest" description="Disordered" evidence="12">
    <location>
        <begin position="1"/>
        <end position="45"/>
    </location>
</feature>
<evidence type="ECO:0000313" key="15">
    <source>
        <dbReference type="Proteomes" id="UP000325780"/>
    </source>
</evidence>
<dbReference type="GO" id="GO:0005741">
    <property type="term" value="C:mitochondrial outer membrane"/>
    <property type="evidence" value="ECO:0007669"/>
    <property type="project" value="UniProtKB-SubCell"/>
</dbReference>
<protein>
    <recommendedName>
        <fullName evidence="13">Dynamin-type G domain-containing protein</fullName>
    </recommendedName>
</protein>
<evidence type="ECO:0000256" key="7">
    <source>
        <dbReference type="ARBA" id="ARBA00023054"/>
    </source>
</evidence>
<keyword evidence="6" id="KW-1133">Transmembrane helix</keyword>
<dbReference type="InterPro" id="IPR045063">
    <property type="entry name" value="Dynamin_N"/>
</dbReference>
<evidence type="ECO:0000313" key="14">
    <source>
        <dbReference type="EMBL" id="KAE8154952.1"/>
    </source>
</evidence>
<dbReference type="InterPro" id="IPR030381">
    <property type="entry name" value="G_DYNAMIN_dom"/>
</dbReference>
<proteinExistence type="predicted"/>
<evidence type="ECO:0000256" key="12">
    <source>
        <dbReference type="SAM" id="MobiDB-lite"/>
    </source>
</evidence>
<feature type="compositionally biased region" description="Basic and acidic residues" evidence="12">
    <location>
        <begin position="542"/>
        <end position="553"/>
    </location>
</feature>
<evidence type="ECO:0000256" key="11">
    <source>
        <dbReference type="ARBA" id="ARBA00048548"/>
    </source>
</evidence>
<evidence type="ECO:0000256" key="4">
    <source>
        <dbReference type="ARBA" id="ARBA00022787"/>
    </source>
</evidence>
<keyword evidence="9" id="KW-0342">GTP-binding</keyword>
<evidence type="ECO:0000256" key="9">
    <source>
        <dbReference type="ARBA" id="ARBA00023134"/>
    </source>
</evidence>
<dbReference type="GO" id="GO:0003924">
    <property type="term" value="F:GTPase activity"/>
    <property type="evidence" value="ECO:0007669"/>
    <property type="project" value="InterPro"/>
</dbReference>
<feature type="region of interest" description="Disordered" evidence="12">
    <location>
        <begin position="205"/>
        <end position="226"/>
    </location>
</feature>
<sequence>MSQEYFPGQGGSSAGEGSSRNAPRQEPSEYPFNPNAPPAYMTVGNGSTSENATALMASLNQDSGYGGSIGGGSLMDGDAGGDWRSDMMVDRPTPVHTPTHPGQWDPAAVHEKQVLASHVHSLQYNNNRNRLGRSISRTIETLRELQDMNRQWPAHYPSVQSDPDSPSQRPALRQAQSFFDDGNVQQGEFKPGAIKRAATISNSDDLAAAESSAAADRRPPPEPRLMSPQIAQEFSVLKLDLKLGALSQAELVHSLEKSSIASLLDGKISQSIKHLLSLRDRIEDTSSKVLITGDLNAGKSTFCNALLRRKVLPEDQQPCTSIFCEVLDARENSGVEEVHAVHKDSIYNRNDESTYDVYSLTQLEDIVIDNSQYMQCKVYVKDVRTIDESLLNNGVVDIALIDAPGLNSDSLKTTAVFARQEEIDVVVFVVSAANHFTLSARDFIHNAAKEKAYMFIVVNGFDQIRDKQRCERMILDQINKLSPRTYKESAELVHFVSSNAIPVAPPMSVESSGGGGGGGFGSDGDDDDDDEPRDKKGKGKGKGKDKGKEKEKIQDFENLESSLRRFVLEKRSRSKLAPARTYLLNLLGDLNSLASVNRDIAQSELKRVVDELAELEPAYEGGQKKKVELDVQVEKYIDDSCQDVYDHTRSSLSNTITRVSEADLGVEYPGIFSAFQYAEDLKLAMLNQISAATLACEDYARTKTVDGVGAIQKIGLLHVGDKFESLTFRSDMMFRRGRRHTYAKQVDAEVELLDFFDVAGLWERQEKVAGTGMAMTVVTVLGGRVFSGFSWVDSALSAIKFIGPNNLRRLAIPGLVAAAALTAAYVLSTIPATLPPRLSRKIAAALEGQDYVHTNSTRISSEVRRVLRIPANNLQSSLAQDIEDLGRRKHEVSKTKHESETASKYFSNLYRESTENRTTVDGIDLDAPLPGAMGAYEP</sequence>
<dbReference type="GO" id="GO:0005525">
    <property type="term" value="F:GTP binding"/>
    <property type="evidence" value="ECO:0007669"/>
    <property type="project" value="UniProtKB-KW"/>
</dbReference>
<dbReference type="GO" id="GO:0051646">
    <property type="term" value="P:mitochondrion localization"/>
    <property type="evidence" value="ECO:0007669"/>
    <property type="project" value="TreeGrafter"/>
</dbReference>
<evidence type="ECO:0000256" key="8">
    <source>
        <dbReference type="ARBA" id="ARBA00023128"/>
    </source>
</evidence>
<keyword evidence="2" id="KW-0812">Transmembrane</keyword>
<evidence type="ECO:0000256" key="10">
    <source>
        <dbReference type="ARBA" id="ARBA00023136"/>
    </source>
</evidence>
<dbReference type="InterPro" id="IPR027094">
    <property type="entry name" value="Mitofusin_fam"/>
</dbReference>
<feature type="compositionally biased region" description="Low complexity" evidence="12">
    <location>
        <begin position="205"/>
        <end position="214"/>
    </location>
</feature>
<keyword evidence="4" id="KW-1000">Mitochondrion outer membrane</keyword>
<feature type="compositionally biased region" description="Gly residues" evidence="12">
    <location>
        <begin position="512"/>
        <end position="522"/>
    </location>
</feature>
<dbReference type="PROSITE" id="PS51718">
    <property type="entry name" value="G_DYNAMIN_2"/>
    <property type="match status" value="1"/>
</dbReference>
<comment type="subcellular location">
    <subcellularLocation>
        <location evidence="1">Mitochondrion outer membrane</location>
        <topology evidence="1">Multi-pass membrane protein</topology>
    </subcellularLocation>
</comment>
<evidence type="ECO:0000256" key="3">
    <source>
        <dbReference type="ARBA" id="ARBA00022741"/>
    </source>
</evidence>
<evidence type="ECO:0000256" key="2">
    <source>
        <dbReference type="ARBA" id="ARBA00022692"/>
    </source>
</evidence>
<dbReference type="EMBL" id="ML742025">
    <property type="protein sequence ID" value="KAE8154952.1"/>
    <property type="molecule type" value="Genomic_DNA"/>
</dbReference>
<dbReference type="FunFam" id="3.40.50.300:FF:000638">
    <property type="entry name" value="Transmembrane GTPase Fzo1, putative"/>
    <property type="match status" value="1"/>
</dbReference>
<dbReference type="Proteomes" id="UP000325780">
    <property type="component" value="Unassembled WGS sequence"/>
</dbReference>
<keyword evidence="5" id="KW-0378">Hydrolase</keyword>
<dbReference type="InterPro" id="IPR027417">
    <property type="entry name" value="P-loop_NTPase"/>
</dbReference>
<evidence type="ECO:0000256" key="1">
    <source>
        <dbReference type="ARBA" id="ARBA00004374"/>
    </source>
</evidence>
<evidence type="ECO:0000256" key="6">
    <source>
        <dbReference type="ARBA" id="ARBA00022989"/>
    </source>
</evidence>
<dbReference type="AlphaFoldDB" id="A0A5N6U8L8"/>
<feature type="region of interest" description="Disordered" evidence="12">
    <location>
        <begin position="504"/>
        <end position="553"/>
    </location>
</feature>
<feature type="domain" description="Dynamin-type G" evidence="13">
    <location>
        <begin position="283"/>
        <end position="578"/>
    </location>
</feature>
<comment type="catalytic activity">
    <reaction evidence="11">
        <text>GTP + H2O = GDP + phosphate + H(+)</text>
        <dbReference type="Rhea" id="RHEA:19669"/>
        <dbReference type="ChEBI" id="CHEBI:15377"/>
        <dbReference type="ChEBI" id="CHEBI:15378"/>
        <dbReference type="ChEBI" id="CHEBI:37565"/>
        <dbReference type="ChEBI" id="CHEBI:43474"/>
        <dbReference type="ChEBI" id="CHEBI:58189"/>
    </reaction>
</comment>
<dbReference type="Gene3D" id="3.40.50.300">
    <property type="entry name" value="P-loop containing nucleotide triphosphate hydrolases"/>
    <property type="match status" value="1"/>
</dbReference>
<name>A0A5N6U8L8_ASPAV</name>
<dbReference type="OrthoDB" id="9984778at2759"/>
<dbReference type="SUPFAM" id="SSF52540">
    <property type="entry name" value="P-loop containing nucleoside triphosphate hydrolases"/>
    <property type="match status" value="1"/>
</dbReference>